<organism evidence="2 3">
    <name type="scientific">Halioglobus japonicus</name>
    <dbReference type="NCBI Taxonomy" id="930805"/>
    <lineage>
        <taxon>Bacteria</taxon>
        <taxon>Pseudomonadati</taxon>
        <taxon>Pseudomonadota</taxon>
        <taxon>Gammaproteobacteria</taxon>
        <taxon>Cellvibrionales</taxon>
        <taxon>Halieaceae</taxon>
        <taxon>Halioglobus</taxon>
    </lineage>
</organism>
<dbReference type="EMBL" id="PKUR01000001">
    <property type="protein sequence ID" value="PLW87202.1"/>
    <property type="molecule type" value="Genomic_DNA"/>
</dbReference>
<protein>
    <submittedName>
        <fullName evidence="2">Uncharacterized protein</fullName>
    </submittedName>
</protein>
<reference evidence="2 3" key="1">
    <citation type="submission" date="2018-01" db="EMBL/GenBank/DDBJ databases">
        <title>The draft genome sequence of Halioglobus japonicus S1-36.</title>
        <authorList>
            <person name="Du Z.-J."/>
            <person name="Shi M.-J."/>
        </authorList>
    </citation>
    <scope>NUCLEOTIDE SEQUENCE [LARGE SCALE GENOMIC DNA]</scope>
    <source>
        <strain evidence="2 3">S1-36</strain>
    </source>
</reference>
<keyword evidence="3" id="KW-1185">Reference proteome</keyword>
<evidence type="ECO:0000313" key="2">
    <source>
        <dbReference type="EMBL" id="PLW87202.1"/>
    </source>
</evidence>
<accession>A0AAP8MGS7</accession>
<comment type="caution">
    <text evidence="2">The sequence shown here is derived from an EMBL/GenBank/DDBJ whole genome shotgun (WGS) entry which is preliminary data.</text>
</comment>
<name>A0AAP8MGS7_9GAMM</name>
<feature type="region of interest" description="Disordered" evidence="1">
    <location>
        <begin position="113"/>
        <end position="133"/>
    </location>
</feature>
<dbReference type="RefSeq" id="WP_084200697.1">
    <property type="nucleotide sequence ID" value="NZ_BMYL01000001.1"/>
</dbReference>
<dbReference type="Proteomes" id="UP000235162">
    <property type="component" value="Unassembled WGS sequence"/>
</dbReference>
<evidence type="ECO:0000256" key="1">
    <source>
        <dbReference type="SAM" id="MobiDB-lite"/>
    </source>
</evidence>
<dbReference type="KEGG" id="hja:BST95_17235"/>
<dbReference type="AlphaFoldDB" id="A0AAP8MGS7"/>
<gene>
    <name evidence="2" type="ORF">C0029_00980</name>
</gene>
<sequence>MHLQLDKLVESIELAFGDELPFVTGPLTEEQKSVLVQVFGDEGYQSYLQDQVSRQIIRDYLTNAVVLGFISDRDVADLQGKLATPELRSTMSLQMLMSAVEQAAELMSQGVPEPLEALDPTPKSPPHMQLITN</sequence>
<proteinExistence type="predicted"/>
<evidence type="ECO:0000313" key="3">
    <source>
        <dbReference type="Proteomes" id="UP000235162"/>
    </source>
</evidence>